<dbReference type="KEGG" id="pfm:Pyrfu_1321"/>
<evidence type="ECO:0000313" key="3">
    <source>
        <dbReference type="EMBL" id="AEM39180.1"/>
    </source>
</evidence>
<dbReference type="Gene3D" id="3.30.360.10">
    <property type="entry name" value="Dihydrodipicolinate Reductase, domain 2"/>
    <property type="match status" value="1"/>
</dbReference>
<dbReference type="GO" id="GO:0006021">
    <property type="term" value="P:inositol biosynthetic process"/>
    <property type="evidence" value="ECO:0007669"/>
    <property type="project" value="InterPro"/>
</dbReference>
<dbReference type="GeneID" id="11138504"/>
<sequence>MEVRVAILGQGYVGTTLAVGLERIKAGEIPAWGVPFGFPKDFLREPKLTDIKIVHSIDVDEAKVGKTLYEVAQQYFPNLRIPETLKEVRVSRGIHLGSTRGLPLKARGLEEETSLQDAVERIVSEWEKAKVDVIVNVITTEKGPGIGNWEKLVEAIKKGGEWEGGKLPATYAYYYAAMLYAETVKPVAFANAIPITLARDEAAVNAAAQRNSIVLGDDGASGATPLTSDLLEHLAERNRYVKGVVQFNIGGNLDFLALLDPERNKAKETTKSSIVKDILGYDAPHFIKPTGYLEPLGDKKFVSMHIEYISFNGAVDEMIVNVRINDSPALAGLLVDVIRTAKIALEHGEKGTIYEINAFFMKNPGPAGAKSISRIVAYQLLIDWLLRHEALEKIPRYSVHTFIEDLARLRKLA</sequence>
<evidence type="ECO:0000313" key="4">
    <source>
        <dbReference type="Proteomes" id="UP000001037"/>
    </source>
</evidence>
<dbReference type="SUPFAM" id="SSF51735">
    <property type="entry name" value="NAD(P)-binding Rossmann-fold domains"/>
    <property type="match status" value="1"/>
</dbReference>
<gene>
    <name evidence="3" type="ordered locus">Pyrfu_1321</name>
</gene>
<dbReference type="Gene3D" id="3.40.50.720">
    <property type="entry name" value="NAD(P)-binding Rossmann-like Domain"/>
    <property type="match status" value="1"/>
</dbReference>
<dbReference type="eggNOG" id="arCOG04213">
    <property type="taxonomic scope" value="Archaea"/>
</dbReference>
<keyword evidence="4" id="KW-1185">Reference proteome</keyword>
<dbReference type="PANTHER" id="PTHR43125">
    <property type="entry name" value="INOSITOL-3-PHOSPHATE SYNTHASE"/>
    <property type="match status" value="1"/>
</dbReference>
<dbReference type="SUPFAM" id="SSF55347">
    <property type="entry name" value="Glyceraldehyde-3-phosphate dehydrogenase-like, C-terminal domain"/>
    <property type="match status" value="1"/>
</dbReference>
<accession>G0EGF5</accession>
<dbReference type="InterPro" id="IPR052199">
    <property type="entry name" value="MIPS"/>
</dbReference>
<feature type="domain" description="Myo-inositol-1-phosphate synthase GAPDH-like" evidence="2">
    <location>
        <begin position="222"/>
        <end position="327"/>
    </location>
</feature>
<comment type="similarity">
    <text evidence="1">Belongs to the myo-inositol 1-phosphate synthase family.</text>
</comment>
<proteinExistence type="inferred from homology"/>
<dbReference type="Proteomes" id="UP000001037">
    <property type="component" value="Chromosome"/>
</dbReference>
<dbReference type="FunCoup" id="G0EGF5">
    <property type="interactions" value="2"/>
</dbReference>
<dbReference type="GO" id="GO:0004512">
    <property type="term" value="F:inositol-3-phosphate synthase activity"/>
    <property type="evidence" value="ECO:0007669"/>
    <property type="project" value="InterPro"/>
</dbReference>
<dbReference type="STRING" id="694429.Pyrfu_1321"/>
<protein>
    <submittedName>
        <fullName evidence="3">Myo-inositol-1-phosphate synthase</fullName>
    </submittedName>
</protein>
<reference evidence="3 4" key="1">
    <citation type="journal article" date="2011" name="Stand. Genomic Sci.">
        <title>Complete genome sequence of the hyperthermophilic chemolithoautotroph Pyrolobus fumarii type strain (1A).</title>
        <authorList>
            <person name="Anderson I."/>
            <person name="Goker M."/>
            <person name="Nolan M."/>
            <person name="Lucas S."/>
            <person name="Hammon N."/>
            <person name="Deshpande S."/>
            <person name="Cheng J.F."/>
            <person name="Tapia R."/>
            <person name="Han C."/>
            <person name="Goodwin L."/>
            <person name="Pitluck S."/>
            <person name="Huntemann M."/>
            <person name="Liolios K."/>
            <person name="Ivanova N."/>
            <person name="Pagani I."/>
            <person name="Mavromatis K."/>
            <person name="Ovchinikova G."/>
            <person name="Pati A."/>
            <person name="Chen A."/>
            <person name="Palaniappan K."/>
            <person name="Land M."/>
            <person name="Hauser L."/>
            <person name="Brambilla E.M."/>
            <person name="Huber H."/>
            <person name="Yasawong M."/>
            <person name="Rohde M."/>
            <person name="Spring S."/>
            <person name="Abt B."/>
            <person name="Sikorski J."/>
            <person name="Wirth R."/>
            <person name="Detter J.C."/>
            <person name="Woyke T."/>
            <person name="Bristow J."/>
            <person name="Eisen J.A."/>
            <person name="Markowitz V."/>
            <person name="Hugenholtz P."/>
            <person name="Kyrpides N.C."/>
            <person name="Klenk H.P."/>
            <person name="Lapidus A."/>
        </authorList>
    </citation>
    <scope>NUCLEOTIDE SEQUENCE [LARGE SCALE GENOMIC DNA]</scope>
    <source>
        <strain evidence="4">DSM 11204 / 1A</strain>
    </source>
</reference>
<dbReference type="PANTHER" id="PTHR43125:SF1">
    <property type="entry name" value="INOSITOL-3-PHOSPHATE SYNTHASE"/>
    <property type="match status" value="1"/>
</dbReference>
<dbReference type="GO" id="GO:0008654">
    <property type="term" value="P:phospholipid biosynthetic process"/>
    <property type="evidence" value="ECO:0007669"/>
    <property type="project" value="InterPro"/>
</dbReference>
<dbReference type="RefSeq" id="WP_014026857.1">
    <property type="nucleotide sequence ID" value="NC_015931.1"/>
</dbReference>
<dbReference type="HOGENOM" id="CLU_050011_0_0_2"/>
<evidence type="ECO:0000256" key="1">
    <source>
        <dbReference type="ARBA" id="ARBA00010813"/>
    </source>
</evidence>
<evidence type="ECO:0000259" key="2">
    <source>
        <dbReference type="Pfam" id="PF01658"/>
    </source>
</evidence>
<dbReference type="OrthoDB" id="80661at2157"/>
<dbReference type="Pfam" id="PF01658">
    <property type="entry name" value="Inos-1-P_synth"/>
    <property type="match status" value="1"/>
</dbReference>
<dbReference type="InterPro" id="IPR002587">
    <property type="entry name" value="Myo-inos-1-P_Synthase"/>
</dbReference>
<dbReference type="InParanoid" id="G0EGF5"/>
<dbReference type="PIRSF" id="PIRSF015578">
    <property type="entry name" value="Myoinos-ppht_syn"/>
    <property type="match status" value="1"/>
</dbReference>
<name>G0EGF5_PYRF1</name>
<dbReference type="EMBL" id="CP002838">
    <property type="protein sequence ID" value="AEM39180.1"/>
    <property type="molecule type" value="Genomic_DNA"/>
</dbReference>
<dbReference type="AlphaFoldDB" id="G0EGF5"/>
<organism evidence="3 4">
    <name type="scientific">Pyrolobus fumarii (strain DSM 11204 / 1A)</name>
    <dbReference type="NCBI Taxonomy" id="694429"/>
    <lineage>
        <taxon>Archaea</taxon>
        <taxon>Thermoproteota</taxon>
        <taxon>Thermoprotei</taxon>
        <taxon>Desulfurococcales</taxon>
        <taxon>Pyrodictiaceae</taxon>
        <taxon>Pyrolobus</taxon>
    </lineage>
</organism>
<dbReference type="InterPro" id="IPR013021">
    <property type="entry name" value="Myo-inos-1-P_Synthase_GAPDH"/>
</dbReference>
<dbReference type="InterPro" id="IPR036291">
    <property type="entry name" value="NAD(P)-bd_dom_sf"/>
</dbReference>